<evidence type="ECO:0000313" key="6">
    <source>
        <dbReference type="EMBL" id="MFC4456052.1"/>
    </source>
</evidence>
<dbReference type="PRINTS" id="PR01490">
    <property type="entry name" value="RTXTOXIND"/>
</dbReference>
<evidence type="ECO:0000313" key="7">
    <source>
        <dbReference type="Proteomes" id="UP001595939"/>
    </source>
</evidence>
<keyword evidence="7" id="KW-1185">Reference proteome</keyword>
<dbReference type="PANTHER" id="PTHR30469:SF15">
    <property type="entry name" value="HLYD FAMILY OF SECRETION PROTEINS"/>
    <property type="match status" value="1"/>
</dbReference>
<dbReference type="Gene3D" id="2.40.50.100">
    <property type="match status" value="2"/>
</dbReference>
<organism evidence="6 7">
    <name type="scientific">Deinococcus sonorensis</name>
    <dbReference type="NCBI Taxonomy" id="309891"/>
    <lineage>
        <taxon>Bacteria</taxon>
        <taxon>Thermotogati</taxon>
        <taxon>Deinococcota</taxon>
        <taxon>Deinococci</taxon>
        <taxon>Deinococcales</taxon>
        <taxon>Deinococcaceae</taxon>
        <taxon>Deinococcus</taxon>
    </lineage>
</organism>
<dbReference type="PANTHER" id="PTHR30469">
    <property type="entry name" value="MULTIDRUG RESISTANCE PROTEIN MDTA"/>
    <property type="match status" value="1"/>
</dbReference>
<dbReference type="InterPro" id="IPR006143">
    <property type="entry name" value="RND_pump_MFP"/>
</dbReference>
<keyword evidence="3" id="KW-0732">Signal</keyword>
<protein>
    <submittedName>
        <fullName evidence="6">Efflux RND transporter periplasmic adaptor subunit</fullName>
    </submittedName>
</protein>
<dbReference type="RefSeq" id="WP_380130086.1">
    <property type="nucleotide sequence ID" value="NZ_JBHSEG010000014.1"/>
</dbReference>
<feature type="coiled-coil region" evidence="2">
    <location>
        <begin position="142"/>
        <end position="239"/>
    </location>
</feature>
<keyword evidence="2" id="KW-0175">Coiled coil</keyword>
<dbReference type="InterPro" id="IPR058637">
    <property type="entry name" value="YknX-like_C"/>
</dbReference>
<dbReference type="SUPFAM" id="SSF111369">
    <property type="entry name" value="HlyD-like secretion proteins"/>
    <property type="match status" value="2"/>
</dbReference>
<comment type="similarity">
    <text evidence="1">Belongs to the membrane fusion protein (MFP) (TC 8.A.1) family.</text>
</comment>
<feature type="chain" id="PRO_5047303523" evidence="3">
    <location>
        <begin position="24"/>
        <end position="416"/>
    </location>
</feature>
<evidence type="ECO:0000256" key="1">
    <source>
        <dbReference type="ARBA" id="ARBA00009477"/>
    </source>
</evidence>
<sequence>MSRPLLGAVLSLGLLLAGCQRPAGGEAASTPAAAPTINNLDAAPAKTVTIPVQVVAATSRPLSVERSVSGTVTADRDSKVAARTGGVVQRLLVREGDTVTAGQLIVQLDDTDLRQSLESARLQAQSARINLQQGTRTTGQDVAQLRAAVQAAQASYDKASQTARSNRELLALGGISRADVTASEAQLSQAQADLVRAQNALRQNGQSGSGSAALLQNQLASAEVSVRQAEQNLSHAQIRAPFAGVVADLPVGVGEYLQAGGTAFRLVDPGSLKVEFGVSPADASALPAGTAVNLSYGAQKLTGRVGEGEQVAGSDRLVPIRVRLDGQPSLPVGGTVQVRYRLRLGGGLLVPTTAIQNDTGANTVYVLQDGVARRRPVTVVAESQGQAVVSGLTAGAQVISPVPPSLADGASVRAGQ</sequence>
<dbReference type="Proteomes" id="UP001595939">
    <property type="component" value="Unassembled WGS sequence"/>
</dbReference>
<dbReference type="Gene3D" id="1.10.287.470">
    <property type="entry name" value="Helix hairpin bin"/>
    <property type="match status" value="2"/>
</dbReference>
<dbReference type="Pfam" id="PF25989">
    <property type="entry name" value="YknX_C"/>
    <property type="match status" value="1"/>
</dbReference>
<evidence type="ECO:0000259" key="5">
    <source>
        <dbReference type="Pfam" id="PF25989"/>
    </source>
</evidence>
<feature type="signal peptide" evidence="3">
    <location>
        <begin position="1"/>
        <end position="23"/>
    </location>
</feature>
<reference evidence="7" key="1">
    <citation type="journal article" date="2019" name="Int. J. Syst. Evol. Microbiol.">
        <title>The Global Catalogue of Microorganisms (GCM) 10K type strain sequencing project: providing services to taxonomists for standard genome sequencing and annotation.</title>
        <authorList>
            <consortium name="The Broad Institute Genomics Platform"/>
            <consortium name="The Broad Institute Genome Sequencing Center for Infectious Disease"/>
            <person name="Wu L."/>
            <person name="Ma J."/>
        </authorList>
    </citation>
    <scope>NUCLEOTIDE SEQUENCE [LARGE SCALE GENOMIC DNA]</scope>
    <source>
        <strain evidence="7">CCUG 39970</strain>
    </source>
</reference>
<name>A0ABV8YDK6_9DEIO</name>
<accession>A0ABV8YDK6</accession>
<dbReference type="InterPro" id="IPR058625">
    <property type="entry name" value="MdtA-like_BSH"/>
</dbReference>
<dbReference type="EMBL" id="JBHSEG010000014">
    <property type="protein sequence ID" value="MFC4456052.1"/>
    <property type="molecule type" value="Genomic_DNA"/>
</dbReference>
<comment type="caution">
    <text evidence="6">The sequence shown here is derived from an EMBL/GenBank/DDBJ whole genome shotgun (WGS) entry which is preliminary data.</text>
</comment>
<feature type="domain" description="YknX-like C-terminal permuted SH3-like" evidence="5">
    <location>
        <begin position="348"/>
        <end position="413"/>
    </location>
</feature>
<evidence type="ECO:0000256" key="2">
    <source>
        <dbReference type="SAM" id="Coils"/>
    </source>
</evidence>
<evidence type="ECO:0000256" key="3">
    <source>
        <dbReference type="SAM" id="SignalP"/>
    </source>
</evidence>
<dbReference type="Gene3D" id="2.40.420.20">
    <property type="match status" value="1"/>
</dbReference>
<proteinExistence type="inferred from homology"/>
<feature type="domain" description="Multidrug resistance protein MdtA-like barrel-sandwich hybrid" evidence="4">
    <location>
        <begin position="78"/>
        <end position="267"/>
    </location>
</feature>
<gene>
    <name evidence="6" type="ORF">ACFO0P_19920</name>
</gene>
<evidence type="ECO:0000259" key="4">
    <source>
        <dbReference type="Pfam" id="PF25917"/>
    </source>
</evidence>
<dbReference type="Pfam" id="PF25917">
    <property type="entry name" value="BSH_RND"/>
    <property type="match status" value="1"/>
</dbReference>
<dbReference type="NCBIfam" id="TIGR01730">
    <property type="entry name" value="RND_mfp"/>
    <property type="match status" value="1"/>
</dbReference>
<dbReference type="PROSITE" id="PS51257">
    <property type="entry name" value="PROKAR_LIPOPROTEIN"/>
    <property type="match status" value="1"/>
</dbReference>